<dbReference type="OrthoDB" id="5794591at2"/>
<protein>
    <submittedName>
        <fullName evidence="6">Branched-chain amino acid transport system substrate-binding protein</fullName>
    </submittedName>
</protein>
<evidence type="ECO:0000259" key="5">
    <source>
        <dbReference type="Pfam" id="PF13458"/>
    </source>
</evidence>
<gene>
    <name evidence="6" type="ORF">EV666_11129</name>
</gene>
<accession>A0A4V2RX45</accession>
<evidence type="ECO:0000313" key="6">
    <source>
        <dbReference type="EMBL" id="TCO11755.1"/>
    </source>
</evidence>
<feature type="domain" description="Leucine-binding protein" evidence="5">
    <location>
        <begin position="29"/>
        <end position="364"/>
    </location>
</feature>
<evidence type="ECO:0000256" key="1">
    <source>
        <dbReference type="ARBA" id="ARBA00010062"/>
    </source>
</evidence>
<feature type="chain" id="PRO_5020586067" evidence="4">
    <location>
        <begin position="25"/>
        <end position="401"/>
    </location>
</feature>
<dbReference type="PANTHER" id="PTHR30483">
    <property type="entry name" value="LEUCINE-SPECIFIC-BINDING PROTEIN"/>
    <property type="match status" value="1"/>
</dbReference>
<dbReference type="AlphaFoldDB" id="A0A4V2RX45"/>
<proteinExistence type="inferred from homology"/>
<keyword evidence="2 4" id="KW-0732">Signal</keyword>
<dbReference type="InterPro" id="IPR028081">
    <property type="entry name" value="Leu-bd"/>
</dbReference>
<dbReference type="InterPro" id="IPR051010">
    <property type="entry name" value="BCAA_transport"/>
</dbReference>
<dbReference type="CDD" id="cd06327">
    <property type="entry name" value="PBP1_SBP-like"/>
    <property type="match status" value="1"/>
</dbReference>
<dbReference type="SUPFAM" id="SSF53822">
    <property type="entry name" value="Periplasmic binding protein-like I"/>
    <property type="match status" value="1"/>
</dbReference>
<dbReference type="EMBL" id="SLWL01000011">
    <property type="protein sequence ID" value="TCO11755.1"/>
    <property type="molecule type" value="Genomic_DNA"/>
</dbReference>
<keyword evidence="7" id="KW-1185">Reference proteome</keyword>
<dbReference type="Pfam" id="PF13458">
    <property type="entry name" value="Peripla_BP_6"/>
    <property type="match status" value="1"/>
</dbReference>
<comment type="similarity">
    <text evidence="1">Belongs to the leucine-binding protein family.</text>
</comment>
<evidence type="ECO:0000256" key="2">
    <source>
        <dbReference type="ARBA" id="ARBA00022729"/>
    </source>
</evidence>
<feature type="signal peptide" evidence="4">
    <location>
        <begin position="1"/>
        <end position="24"/>
    </location>
</feature>
<evidence type="ECO:0000256" key="3">
    <source>
        <dbReference type="ARBA" id="ARBA00022970"/>
    </source>
</evidence>
<sequence>MSVRSLAVGLAAVLAPLLFSPVAAESPKPLRIGVLNDMSGIYADMAGPGSVIAAQMAVEDFGGSVLGRKIEILAGDHQNKPDVGSAVANRWIDEDGVDVIADIPTSSVLLAVQEIGRRKNRLVLASTGGSSDFTGKFCAPTGIHWTYDTYALAVGTGAPLAKDGPWFFITADYAFGHALERDTSDAVRKAGGEILGGVRHPQGANDFSSYLLQAQNSGAKMIGIASSGADQIATIKQATEFGLPQRGVKLAGLYLHITDIHGIGLQDAQGLILTQAFYWDLNDETRAWSKRFYERHKAMPTMGQAGVYSSIMHYLNAVKAAGTADTQAVVAKMKATPVNDFFAKNGVIRADGRMVHDLYVFEVKKPEESKYPWDYFKLVRTIPGDQAFRPLDEGGCPLVKN</sequence>
<dbReference type="GO" id="GO:0006865">
    <property type="term" value="P:amino acid transport"/>
    <property type="evidence" value="ECO:0007669"/>
    <property type="project" value="UniProtKB-KW"/>
</dbReference>
<evidence type="ECO:0000256" key="4">
    <source>
        <dbReference type="SAM" id="SignalP"/>
    </source>
</evidence>
<dbReference type="RefSeq" id="WP_132008392.1">
    <property type="nucleotide sequence ID" value="NZ_JBHUNN010000002.1"/>
</dbReference>
<dbReference type="PANTHER" id="PTHR30483:SF6">
    <property type="entry name" value="PERIPLASMIC BINDING PROTEIN OF ABC TRANSPORTER FOR NATURAL AMINO ACIDS"/>
    <property type="match status" value="1"/>
</dbReference>
<organism evidence="6 7">
    <name type="scientific">Camelimonas lactis</name>
    <dbReference type="NCBI Taxonomy" id="659006"/>
    <lineage>
        <taxon>Bacteria</taxon>
        <taxon>Pseudomonadati</taxon>
        <taxon>Pseudomonadota</taxon>
        <taxon>Alphaproteobacteria</taxon>
        <taxon>Hyphomicrobiales</taxon>
        <taxon>Chelatococcaceae</taxon>
        <taxon>Camelimonas</taxon>
    </lineage>
</organism>
<keyword evidence="3" id="KW-0029">Amino-acid transport</keyword>
<dbReference type="Gene3D" id="3.40.50.2300">
    <property type="match status" value="2"/>
</dbReference>
<dbReference type="InterPro" id="IPR028082">
    <property type="entry name" value="Peripla_BP_I"/>
</dbReference>
<reference evidence="6 7" key="1">
    <citation type="submission" date="2019-03" db="EMBL/GenBank/DDBJ databases">
        <title>Genomic Encyclopedia of Type Strains, Phase IV (KMG-IV): sequencing the most valuable type-strain genomes for metagenomic binning, comparative biology and taxonomic classification.</title>
        <authorList>
            <person name="Goeker M."/>
        </authorList>
    </citation>
    <scope>NUCLEOTIDE SEQUENCE [LARGE SCALE GENOMIC DNA]</scope>
    <source>
        <strain evidence="6 7">DSM 22958</strain>
    </source>
</reference>
<keyword evidence="3" id="KW-0813">Transport</keyword>
<comment type="caution">
    <text evidence="6">The sequence shown here is derived from an EMBL/GenBank/DDBJ whole genome shotgun (WGS) entry which is preliminary data.</text>
</comment>
<evidence type="ECO:0000313" key="7">
    <source>
        <dbReference type="Proteomes" id="UP000294881"/>
    </source>
</evidence>
<dbReference type="Proteomes" id="UP000294881">
    <property type="component" value="Unassembled WGS sequence"/>
</dbReference>
<name>A0A4V2RX45_9HYPH</name>